<keyword evidence="3" id="KW-0813">Transport</keyword>
<comment type="function">
    <text evidence="23">Lysosomal dipeptide uniporter that selectively exports lysine, arginine or histidine-containing dipeptides with a net positive charge from the lysosome lumen into the cytosol. Could play a role in a specific type of protein O-glycosylation indirectly regulating macrophages migration and tissue invasion. Also essential for liver homeostasis.</text>
</comment>
<dbReference type="PROSITE" id="PS50850">
    <property type="entry name" value="MFS"/>
    <property type="match status" value="1"/>
</dbReference>
<evidence type="ECO:0000256" key="13">
    <source>
        <dbReference type="ARBA" id="ARBA00044893"/>
    </source>
</evidence>
<feature type="transmembrane region" description="Helical" evidence="25">
    <location>
        <begin position="73"/>
        <end position="95"/>
    </location>
</feature>
<dbReference type="EMBL" id="GEEE01000225">
    <property type="protein sequence ID" value="JAP63000.1"/>
    <property type="molecule type" value="Transcribed_RNA"/>
</dbReference>
<comment type="catalytic activity">
    <reaction evidence="10">
        <text>L-alpha-aminoacyl-L-arginine(out) = L-alpha-aminoacyl-L-arginine(in)</text>
        <dbReference type="Rhea" id="RHEA:79367"/>
        <dbReference type="ChEBI" id="CHEBI:229968"/>
    </reaction>
</comment>
<dbReference type="AlphaFoldDB" id="A0A0V0JB88"/>
<comment type="catalytic activity">
    <reaction evidence="16">
        <text>L-lysyl-L-lysine(out) = L-lysyl-L-lysine(in)</text>
        <dbReference type="Rhea" id="RHEA:79403"/>
        <dbReference type="ChEBI" id="CHEBI:229956"/>
    </reaction>
</comment>
<keyword evidence="7" id="KW-0458">Lysosome</keyword>
<comment type="subcellular location">
    <subcellularLocation>
        <location evidence="1">Lysosome membrane</location>
        <topology evidence="1">Multi-pass membrane protein</topology>
    </subcellularLocation>
</comment>
<dbReference type="GO" id="GO:0005765">
    <property type="term" value="C:lysosomal membrane"/>
    <property type="evidence" value="ECO:0007669"/>
    <property type="project" value="UniProtKB-SubCell"/>
</dbReference>
<evidence type="ECO:0000256" key="20">
    <source>
        <dbReference type="ARBA" id="ARBA00044924"/>
    </source>
</evidence>
<organism evidence="27">
    <name type="scientific">Schistocephalus solidus</name>
    <name type="common">Tapeworm</name>
    <dbReference type="NCBI Taxonomy" id="70667"/>
    <lineage>
        <taxon>Eukaryota</taxon>
        <taxon>Metazoa</taxon>
        <taxon>Spiralia</taxon>
        <taxon>Lophotrochozoa</taxon>
        <taxon>Platyhelminthes</taxon>
        <taxon>Cestoda</taxon>
        <taxon>Eucestoda</taxon>
        <taxon>Diphyllobothriidea</taxon>
        <taxon>Diphyllobothriidae</taxon>
        <taxon>Schistocephalus</taxon>
    </lineage>
</organism>
<evidence type="ECO:0000256" key="12">
    <source>
        <dbReference type="ARBA" id="ARBA00044891"/>
    </source>
</evidence>
<evidence type="ECO:0000256" key="18">
    <source>
        <dbReference type="ARBA" id="ARBA00044912"/>
    </source>
</evidence>
<evidence type="ECO:0000256" key="24">
    <source>
        <dbReference type="ARBA" id="ARBA00046376"/>
    </source>
</evidence>
<dbReference type="GO" id="GO:0022857">
    <property type="term" value="F:transmembrane transporter activity"/>
    <property type="evidence" value="ECO:0007669"/>
    <property type="project" value="InterPro"/>
</dbReference>
<comment type="catalytic activity">
    <reaction evidence="8">
        <text>L-lysyl-L-alanine(out) = L-lysyl-L-alanine(in)</text>
        <dbReference type="Rhea" id="RHEA:79399"/>
        <dbReference type="ChEBI" id="CHEBI:229954"/>
    </reaction>
</comment>
<evidence type="ECO:0000256" key="9">
    <source>
        <dbReference type="ARBA" id="ARBA00044878"/>
    </source>
</evidence>
<feature type="transmembrane region" description="Helical" evidence="25">
    <location>
        <begin position="33"/>
        <end position="53"/>
    </location>
</feature>
<comment type="catalytic activity">
    <reaction evidence="9">
        <text>L-histidyl-glycine(out) = L-histidyl-glycine(in)</text>
        <dbReference type="Rhea" id="RHEA:79395"/>
        <dbReference type="ChEBI" id="CHEBI:229957"/>
    </reaction>
</comment>
<accession>A0A0V0JB88</accession>
<evidence type="ECO:0000256" key="17">
    <source>
        <dbReference type="ARBA" id="ARBA00044903"/>
    </source>
</evidence>
<evidence type="ECO:0000256" key="11">
    <source>
        <dbReference type="ARBA" id="ARBA00044884"/>
    </source>
</evidence>
<comment type="subunit">
    <text evidence="24">Homodimer. Interacts with lysosomal protein GLMP (via lumenal domain); the interaction starts while both proteins are still in the endoplasmic reticulum and is required for stabilization of MFSD1 in lysosomes but has no direct effect on its targeting to lysosomes or transporter activity.</text>
</comment>
<evidence type="ECO:0000259" key="26">
    <source>
        <dbReference type="PROSITE" id="PS50850"/>
    </source>
</evidence>
<comment type="similarity">
    <text evidence="2">Belongs to the major facilitator superfamily.</text>
</comment>
<feature type="transmembrane region" description="Helical" evidence="25">
    <location>
        <begin position="394"/>
        <end position="415"/>
    </location>
</feature>
<dbReference type="SUPFAM" id="SSF103473">
    <property type="entry name" value="MFS general substrate transporter"/>
    <property type="match status" value="1"/>
</dbReference>
<comment type="catalytic activity">
    <reaction evidence="20">
        <text>L-lysyl-glycine(out) = L-lysyl-glycine(in)</text>
        <dbReference type="Rhea" id="RHEA:79407"/>
        <dbReference type="ChEBI" id="CHEBI:191202"/>
    </reaction>
</comment>
<feature type="domain" description="Major facilitator superfamily (MFS) profile" evidence="26">
    <location>
        <begin position="300"/>
        <end position="513"/>
    </location>
</feature>
<evidence type="ECO:0000256" key="7">
    <source>
        <dbReference type="ARBA" id="ARBA00023228"/>
    </source>
</evidence>
<dbReference type="InterPro" id="IPR036259">
    <property type="entry name" value="MFS_trans_sf"/>
</dbReference>
<dbReference type="PANTHER" id="PTHR23512:SF3">
    <property type="entry name" value="MAJOR FACILITATOR SUPERFAMILY DOMAIN-CONTAINING PROTEIN 1"/>
    <property type="match status" value="1"/>
</dbReference>
<dbReference type="InterPro" id="IPR020846">
    <property type="entry name" value="MFS_dom"/>
</dbReference>
<evidence type="ECO:0000256" key="5">
    <source>
        <dbReference type="ARBA" id="ARBA00022989"/>
    </source>
</evidence>
<feature type="transmembrane region" description="Helical" evidence="25">
    <location>
        <begin position="133"/>
        <end position="153"/>
    </location>
</feature>
<comment type="catalytic activity">
    <reaction evidence="19">
        <text>L-alanyl-L-lysine(out) = L-alanyl-L-lysine(in)</text>
        <dbReference type="Rhea" id="RHEA:79415"/>
        <dbReference type="ChEBI" id="CHEBI:192470"/>
    </reaction>
</comment>
<keyword evidence="5 25" id="KW-1133">Transmembrane helix</keyword>
<evidence type="ECO:0000256" key="6">
    <source>
        <dbReference type="ARBA" id="ARBA00023136"/>
    </source>
</evidence>
<evidence type="ECO:0000256" key="1">
    <source>
        <dbReference type="ARBA" id="ARBA00004155"/>
    </source>
</evidence>
<comment type="catalytic activity">
    <reaction evidence="15">
        <text>L-arginyl-L-alpha-amino acid(out) = L-arginyl-L-alpha-amino acid(in)</text>
        <dbReference type="Rhea" id="RHEA:79371"/>
        <dbReference type="ChEBI" id="CHEBI:84315"/>
    </reaction>
</comment>
<feature type="transmembrane region" description="Helical" evidence="25">
    <location>
        <begin position="204"/>
        <end position="229"/>
    </location>
</feature>
<protein>
    <recommendedName>
        <fullName evidence="21">Lysosomal dipeptide transporter MFSD1</fullName>
    </recommendedName>
    <alternativeName>
        <fullName evidence="22">Major facilitator superfamily domain-containing protein 1</fullName>
    </alternativeName>
</protein>
<dbReference type="CDD" id="cd17340">
    <property type="entry name" value="MFS_MFSD1"/>
    <property type="match status" value="1"/>
</dbReference>
<dbReference type="Gene3D" id="1.20.1250.20">
    <property type="entry name" value="MFS general substrate transporter like domains"/>
    <property type="match status" value="2"/>
</dbReference>
<keyword evidence="4 25" id="KW-0812">Transmembrane</keyword>
<evidence type="ECO:0000256" key="16">
    <source>
        <dbReference type="ARBA" id="ARBA00044900"/>
    </source>
</evidence>
<comment type="catalytic activity">
    <reaction evidence="12">
        <text>L-lysyl-L-alpha-amino acid(out) = L-lysyl-L-alpha-amino acid(in)</text>
        <dbReference type="Rhea" id="RHEA:79387"/>
        <dbReference type="ChEBI" id="CHEBI:229965"/>
    </reaction>
</comment>
<evidence type="ECO:0000256" key="15">
    <source>
        <dbReference type="ARBA" id="ARBA00044899"/>
    </source>
</evidence>
<evidence type="ECO:0000256" key="19">
    <source>
        <dbReference type="ARBA" id="ARBA00044919"/>
    </source>
</evidence>
<evidence type="ECO:0000256" key="3">
    <source>
        <dbReference type="ARBA" id="ARBA00022448"/>
    </source>
</evidence>
<evidence type="ECO:0000256" key="2">
    <source>
        <dbReference type="ARBA" id="ARBA00008335"/>
    </source>
</evidence>
<keyword evidence="6 25" id="KW-0472">Membrane</keyword>
<comment type="catalytic activity">
    <reaction evidence="14">
        <text>L-aspartyl-L-lysine(out) = L-aspartyl-L-lysine(in)</text>
        <dbReference type="Rhea" id="RHEA:79411"/>
        <dbReference type="ChEBI" id="CHEBI:229953"/>
    </reaction>
</comment>
<feature type="transmembrane region" description="Helical" evidence="25">
    <location>
        <begin position="368"/>
        <end position="388"/>
    </location>
</feature>
<proteinExistence type="inferred from homology"/>
<evidence type="ECO:0000256" key="23">
    <source>
        <dbReference type="ARBA" id="ARBA00045709"/>
    </source>
</evidence>
<name>A0A0V0JB88_SCHSO</name>
<dbReference type="Pfam" id="PF07690">
    <property type="entry name" value="MFS_1"/>
    <property type="match status" value="1"/>
</dbReference>
<evidence type="ECO:0000256" key="8">
    <source>
        <dbReference type="ARBA" id="ARBA00044876"/>
    </source>
</evidence>
<sequence>MSSGYEPIGGEVSERNCCYTCAHSKACDPHSRLHRYLMLFFLCFMSFGSYFCYDNPAAMQDIFLKDVHLTVSQFMNLYAFYSWPNVVISLLGGFLIDRVFGVRWGGIIFSLVIFGGQLVFGIAVMFSSVPLMYFARFIFGIGGESLAVAQNTYATVWFKPNELNFVFGLTISMARIGSTVNMNAMQPLFLEVGRSFNITGETQVGASLLIASVTCLLSAFCAVMLAFFFKRYLRASKPICIQESSLNTATSDSLTTCRQPPDALPENDLYESSPLLPSSSTPTVPQREKTIRLVDICRFPLAIWLICIICVSYYVTVFPFVSLGLVFFERKYDLAPSSAAAVNSLVYILSAFASPLCGGAIDCTGRNLVWLTVGILLTTVSHLFFAFTSSVPPALLMVLLGISYSILASSLWPLVGIILPQYQRATAYGLIQSVQNLGLGLVSILAGYIVDTKGYLFLELFFLLCLSIALASTLCLYLWDLNHGSILNSGGQRNSSKPVIVVETTDAASSTDA</sequence>
<dbReference type="PANTHER" id="PTHR23512">
    <property type="entry name" value="MAJOR FACILITATOR SUPERFAMILY DOMAIN-CONTAINING PROTEIN 1"/>
    <property type="match status" value="1"/>
</dbReference>
<gene>
    <name evidence="27" type="primary">MFSD1</name>
    <name evidence="27" type="ORF">TR151343</name>
</gene>
<dbReference type="InterPro" id="IPR011701">
    <property type="entry name" value="MFS"/>
</dbReference>
<comment type="catalytic activity">
    <reaction evidence="13">
        <text>L-alpha-aminoacyl-L-lysine(out) = L-alpha-aminoacyl-L-lysine(in)</text>
        <dbReference type="Rhea" id="RHEA:79383"/>
        <dbReference type="ChEBI" id="CHEBI:229966"/>
    </reaction>
</comment>
<feature type="transmembrane region" description="Helical" evidence="25">
    <location>
        <begin position="301"/>
        <end position="328"/>
    </location>
</feature>
<feature type="transmembrane region" description="Helical" evidence="25">
    <location>
        <begin position="427"/>
        <end position="450"/>
    </location>
</feature>
<feature type="transmembrane region" description="Helical" evidence="25">
    <location>
        <begin position="340"/>
        <end position="361"/>
    </location>
</feature>
<evidence type="ECO:0000256" key="25">
    <source>
        <dbReference type="SAM" id="Phobius"/>
    </source>
</evidence>
<evidence type="ECO:0000256" key="21">
    <source>
        <dbReference type="ARBA" id="ARBA00044985"/>
    </source>
</evidence>
<comment type="catalytic activity">
    <reaction evidence="18">
        <text>L-histidyl-L-alpha-amino acid(out) = L-histidyl-L-alpha-amino acid(in)</text>
        <dbReference type="Rhea" id="RHEA:79379"/>
        <dbReference type="ChEBI" id="CHEBI:229964"/>
    </reaction>
</comment>
<evidence type="ECO:0000313" key="27">
    <source>
        <dbReference type="EMBL" id="JAP63000.1"/>
    </source>
</evidence>
<feature type="transmembrane region" description="Helical" evidence="25">
    <location>
        <begin position="456"/>
        <end position="479"/>
    </location>
</feature>
<reference evidence="27" key="1">
    <citation type="submission" date="2016-01" db="EMBL/GenBank/DDBJ databases">
        <title>Reference transcriptome for the parasite Schistocephalus solidus: insights into the molecular evolution of parasitism.</title>
        <authorList>
            <person name="Hebert F.O."/>
            <person name="Grambauer S."/>
            <person name="Barber I."/>
            <person name="Landry C.R."/>
            <person name="Aubin-Horth N."/>
        </authorList>
    </citation>
    <scope>NUCLEOTIDE SEQUENCE</scope>
</reference>
<evidence type="ECO:0000256" key="4">
    <source>
        <dbReference type="ARBA" id="ARBA00022692"/>
    </source>
</evidence>
<comment type="catalytic activity">
    <reaction evidence="17">
        <text>L-arginyl-glycine(out) = L-arginyl-glycine(in)</text>
        <dbReference type="Rhea" id="RHEA:79391"/>
        <dbReference type="ChEBI" id="CHEBI:229955"/>
    </reaction>
</comment>
<feature type="transmembrane region" description="Helical" evidence="25">
    <location>
        <begin position="107"/>
        <end position="127"/>
    </location>
</feature>
<evidence type="ECO:0000256" key="22">
    <source>
        <dbReference type="ARBA" id="ARBA00045018"/>
    </source>
</evidence>
<dbReference type="InterPro" id="IPR052187">
    <property type="entry name" value="MFSD1"/>
</dbReference>
<evidence type="ECO:0000256" key="10">
    <source>
        <dbReference type="ARBA" id="ARBA00044881"/>
    </source>
</evidence>
<comment type="catalytic activity">
    <reaction evidence="11">
        <text>L-alpha-aminoacyl-L-histidine(out) = L-alpha-aminoacyl-L-histidine(in)</text>
        <dbReference type="Rhea" id="RHEA:79375"/>
        <dbReference type="ChEBI" id="CHEBI:229967"/>
    </reaction>
</comment>
<evidence type="ECO:0000256" key="14">
    <source>
        <dbReference type="ARBA" id="ARBA00044898"/>
    </source>
</evidence>